<dbReference type="OrthoDB" id="343092at2759"/>
<dbReference type="EMBL" id="OV696694">
    <property type="protein sequence ID" value="CAH1273446.1"/>
    <property type="molecule type" value="Genomic_DNA"/>
</dbReference>
<dbReference type="InterPro" id="IPR006166">
    <property type="entry name" value="ERCC4_domain"/>
</dbReference>
<comment type="subcellular location">
    <subcellularLocation>
        <location evidence="2">Nucleus</location>
    </subcellularLocation>
</comment>
<dbReference type="PANTHER" id="PTHR21077:SF5">
    <property type="entry name" value="CROSSOVER JUNCTION ENDONUCLEASE MMS4"/>
    <property type="match status" value="1"/>
</dbReference>
<dbReference type="CDD" id="cd14376">
    <property type="entry name" value="CUE_AUP1_AMFR_like"/>
    <property type="match status" value="1"/>
</dbReference>
<dbReference type="GO" id="GO:0003677">
    <property type="term" value="F:DNA binding"/>
    <property type="evidence" value="ECO:0007669"/>
    <property type="project" value="InterPro"/>
</dbReference>
<feature type="compositionally biased region" description="Basic and acidic residues" evidence="14">
    <location>
        <begin position="349"/>
        <end position="405"/>
    </location>
</feature>
<evidence type="ECO:0000256" key="3">
    <source>
        <dbReference type="ARBA" id="ARBA00005313"/>
    </source>
</evidence>
<dbReference type="Proteomes" id="UP000838412">
    <property type="component" value="Chromosome 9"/>
</dbReference>
<gene>
    <name evidence="16" type="primary">EME1</name>
    <name evidence="16" type="ORF">BLAG_LOCUS24798</name>
</gene>
<keyword evidence="13" id="KW-0469">Meiosis</keyword>
<protein>
    <submittedName>
        <fullName evidence="16">EME1 protein</fullName>
    </submittedName>
</protein>
<keyword evidence="10" id="KW-0233">DNA recombination</keyword>
<dbReference type="GO" id="GO:0031297">
    <property type="term" value="P:replication fork processing"/>
    <property type="evidence" value="ECO:0007669"/>
    <property type="project" value="TreeGrafter"/>
</dbReference>
<keyword evidence="6" id="KW-0255">Endonuclease</keyword>
<evidence type="ECO:0000259" key="15">
    <source>
        <dbReference type="PROSITE" id="PS51140"/>
    </source>
</evidence>
<keyword evidence="17" id="KW-1185">Reference proteome</keyword>
<evidence type="ECO:0000256" key="5">
    <source>
        <dbReference type="ARBA" id="ARBA00022723"/>
    </source>
</evidence>
<dbReference type="Gene3D" id="3.40.50.10130">
    <property type="match status" value="1"/>
</dbReference>
<dbReference type="GO" id="GO:0043130">
    <property type="term" value="F:ubiquitin binding"/>
    <property type="evidence" value="ECO:0007669"/>
    <property type="project" value="InterPro"/>
</dbReference>
<evidence type="ECO:0000256" key="1">
    <source>
        <dbReference type="ARBA" id="ARBA00001946"/>
    </source>
</evidence>
<keyword evidence="12" id="KW-0539">Nucleus</keyword>
<dbReference type="GO" id="GO:0006302">
    <property type="term" value="P:double-strand break repair"/>
    <property type="evidence" value="ECO:0007669"/>
    <property type="project" value="TreeGrafter"/>
</dbReference>
<feature type="compositionally biased region" description="Basic and acidic residues" evidence="14">
    <location>
        <begin position="315"/>
        <end position="324"/>
    </location>
</feature>
<dbReference type="InterPro" id="IPR003892">
    <property type="entry name" value="CUE"/>
</dbReference>
<comment type="cofactor">
    <cofactor evidence="1">
        <name>Mg(2+)</name>
        <dbReference type="ChEBI" id="CHEBI:18420"/>
    </cofactor>
</comment>
<evidence type="ECO:0000256" key="7">
    <source>
        <dbReference type="ARBA" id="ARBA00022763"/>
    </source>
</evidence>
<evidence type="ECO:0000256" key="10">
    <source>
        <dbReference type="ARBA" id="ARBA00023172"/>
    </source>
</evidence>
<keyword evidence="4" id="KW-0540">Nuclease</keyword>
<evidence type="ECO:0000256" key="2">
    <source>
        <dbReference type="ARBA" id="ARBA00004123"/>
    </source>
</evidence>
<sequence>MGDSFPSQADIDQVLALCPELDSNDVRRDLKFTRNVELTVNRALDGRFLRGVFDLLDVADQPAAAQPTCDSSTDINSDDDDLPNITLQPTACTSNVRYASTSRKEISDSDSDSEPRRFQQSKKHVVPTKQEKTKASNDALTGNKSCGVISTGSKGDATLRQTLDSPSKSSDYFAVEDDVISLDSKSSPMEKYNTFKRRPWDLSPSGSSSEDDLPTPPKKLQKEEPKPSVKTTSYGKQAASSVVAISSSDSDSSDSDAEDKWKRPLSYRLNSSQPAKVASANDKSSTKGSSSDERGSNSKATGKSNTVTPEPRSAIMRDSDKNRDNGLTFSSQRSEEADSRGSKNKGKRRSPEEIQERKRQALLKRQEKELERQRKKEEREQEQRAKKKMKEMEAAKKRAEREATKSMKPGECLKYITVVLDRHLAESPSGGNILTQLNSAESKFQIVDQLVPYSVTWRRTVTLHNFGEDIQLGSVSTKDIEEEETLVYVPVADFVLQVYNYRQLQQGDSCVNQETLQSFVHGVKAIYPGKKITLIILGLDKYFRNQSTQRQRQFRDIVRNNGVTTEDGKKGKRKKKKEIESSIIITRMDVEEALTHLQLWEDVVVKMLEEPEQVADMIRMYTKAVAEAPFKRQRDESSFSFHIESNAVNCVKVDKDGRGLLKVWQRHIQQMRNVSPEMSAAIVAEYPSPQLLLQAYQRCSTEKEAQLLLKDITVRRGAGVLATSRRIGPELSKKLHLLFTSCDSEKLLQSTT</sequence>
<dbReference type="AlphaFoldDB" id="A0A8K0F0Z4"/>
<keyword evidence="11" id="KW-0234">DNA repair</keyword>
<evidence type="ECO:0000313" key="17">
    <source>
        <dbReference type="Proteomes" id="UP000838412"/>
    </source>
</evidence>
<keyword evidence="7" id="KW-0227">DNA damage</keyword>
<dbReference type="Pfam" id="PF21292">
    <property type="entry name" value="EME1-MUS81_C"/>
    <property type="match status" value="1"/>
</dbReference>
<evidence type="ECO:0000256" key="11">
    <source>
        <dbReference type="ARBA" id="ARBA00023204"/>
    </source>
</evidence>
<evidence type="ECO:0000256" key="13">
    <source>
        <dbReference type="ARBA" id="ARBA00023254"/>
    </source>
</evidence>
<proteinExistence type="inferred from homology"/>
<dbReference type="Gene3D" id="1.10.150.670">
    <property type="entry name" value="Crossover junction endonuclease EME1, DNA-binding domain"/>
    <property type="match status" value="1"/>
</dbReference>
<evidence type="ECO:0000313" key="16">
    <source>
        <dbReference type="EMBL" id="CAH1273446.1"/>
    </source>
</evidence>
<dbReference type="GO" id="GO:0008821">
    <property type="term" value="F:crossover junction DNA endonuclease activity"/>
    <property type="evidence" value="ECO:0007669"/>
    <property type="project" value="TreeGrafter"/>
</dbReference>
<evidence type="ECO:0000256" key="9">
    <source>
        <dbReference type="ARBA" id="ARBA00022842"/>
    </source>
</evidence>
<evidence type="ECO:0000256" key="8">
    <source>
        <dbReference type="ARBA" id="ARBA00022801"/>
    </source>
</evidence>
<feature type="compositionally biased region" description="Polar residues" evidence="14">
    <location>
        <begin position="136"/>
        <end position="170"/>
    </location>
</feature>
<keyword evidence="8" id="KW-0378">Hydrolase</keyword>
<dbReference type="SMART" id="SM00891">
    <property type="entry name" value="ERCC4"/>
    <property type="match status" value="1"/>
</dbReference>
<name>A0A8K0F0Z4_BRALA</name>
<keyword evidence="5" id="KW-0479">Metal-binding</keyword>
<feature type="compositionally biased region" description="Polar residues" evidence="14">
    <location>
        <begin position="297"/>
        <end position="308"/>
    </location>
</feature>
<evidence type="ECO:0000256" key="6">
    <source>
        <dbReference type="ARBA" id="ARBA00022759"/>
    </source>
</evidence>
<dbReference type="FunFam" id="1.10.150.670:FF:000002">
    <property type="entry name" value="Crossover junction endonuclease EME1"/>
    <property type="match status" value="1"/>
</dbReference>
<dbReference type="GO" id="GO:0005634">
    <property type="term" value="C:nucleus"/>
    <property type="evidence" value="ECO:0007669"/>
    <property type="project" value="UniProtKB-SubCell"/>
</dbReference>
<reference evidence="16" key="1">
    <citation type="submission" date="2022-01" db="EMBL/GenBank/DDBJ databases">
        <authorList>
            <person name="Braso-Vives M."/>
        </authorList>
    </citation>
    <scope>NUCLEOTIDE SEQUENCE</scope>
</reference>
<dbReference type="GO" id="GO:0046872">
    <property type="term" value="F:metal ion binding"/>
    <property type="evidence" value="ECO:0007669"/>
    <property type="project" value="UniProtKB-KW"/>
</dbReference>
<dbReference type="PANTHER" id="PTHR21077">
    <property type="entry name" value="EME1 PROTEIN"/>
    <property type="match status" value="1"/>
</dbReference>
<keyword evidence="9" id="KW-0460">Magnesium</keyword>
<feature type="compositionally biased region" description="Low complexity" evidence="14">
    <location>
        <begin position="238"/>
        <end position="250"/>
    </location>
</feature>
<feature type="region of interest" description="Disordered" evidence="14">
    <location>
        <begin position="65"/>
        <end position="405"/>
    </location>
</feature>
<dbReference type="InterPro" id="IPR042530">
    <property type="entry name" value="EME1/EME2_C"/>
</dbReference>
<dbReference type="Gene3D" id="1.10.8.10">
    <property type="entry name" value="DNA helicase RuvA subunit, C-terminal domain"/>
    <property type="match status" value="1"/>
</dbReference>
<comment type="similarity">
    <text evidence="3">Belongs to the EME1/MMS4 family.</text>
</comment>
<evidence type="ECO:0000256" key="12">
    <source>
        <dbReference type="ARBA" id="ARBA00023242"/>
    </source>
</evidence>
<feature type="compositionally biased region" description="Basic and acidic residues" evidence="14">
    <location>
        <begin position="102"/>
        <end position="117"/>
    </location>
</feature>
<feature type="domain" description="CUE" evidence="15">
    <location>
        <begin position="6"/>
        <end position="48"/>
    </location>
</feature>
<dbReference type="GO" id="GO:0000712">
    <property type="term" value="P:resolution of meiotic recombination intermediates"/>
    <property type="evidence" value="ECO:0007669"/>
    <property type="project" value="TreeGrafter"/>
</dbReference>
<dbReference type="InterPro" id="IPR033310">
    <property type="entry name" value="Mms4/EME1/EME2"/>
</dbReference>
<dbReference type="GO" id="GO:0031573">
    <property type="term" value="P:mitotic intra-S DNA damage checkpoint signaling"/>
    <property type="evidence" value="ECO:0007669"/>
    <property type="project" value="TreeGrafter"/>
</dbReference>
<evidence type="ECO:0000256" key="14">
    <source>
        <dbReference type="SAM" id="MobiDB-lite"/>
    </source>
</evidence>
<evidence type="ECO:0000256" key="4">
    <source>
        <dbReference type="ARBA" id="ARBA00022722"/>
    </source>
</evidence>
<organism evidence="16 17">
    <name type="scientific">Branchiostoma lanceolatum</name>
    <name type="common">Common lancelet</name>
    <name type="synonym">Amphioxus lanceolatum</name>
    <dbReference type="NCBI Taxonomy" id="7740"/>
    <lineage>
        <taxon>Eukaryota</taxon>
        <taxon>Metazoa</taxon>
        <taxon>Chordata</taxon>
        <taxon>Cephalochordata</taxon>
        <taxon>Leptocardii</taxon>
        <taxon>Amphioxiformes</taxon>
        <taxon>Branchiostomatidae</taxon>
        <taxon>Branchiostoma</taxon>
    </lineage>
</organism>
<feature type="compositionally biased region" description="Polar residues" evidence="14">
    <location>
        <begin position="85"/>
        <end position="101"/>
    </location>
</feature>
<dbReference type="GO" id="GO:0048476">
    <property type="term" value="C:Holliday junction resolvase complex"/>
    <property type="evidence" value="ECO:0007669"/>
    <property type="project" value="InterPro"/>
</dbReference>
<accession>A0A8K0F0Z4</accession>
<dbReference type="PROSITE" id="PS51140">
    <property type="entry name" value="CUE"/>
    <property type="match status" value="1"/>
</dbReference>